<dbReference type="InterPro" id="IPR043128">
    <property type="entry name" value="Rev_trsase/Diguanyl_cyclase"/>
</dbReference>
<dbReference type="GO" id="GO:0003824">
    <property type="term" value="F:catalytic activity"/>
    <property type="evidence" value="ECO:0007669"/>
    <property type="project" value="UniProtKB-ARBA"/>
</dbReference>
<name>A0A1K2HCI0_9NEIS</name>
<evidence type="ECO:0000259" key="2">
    <source>
        <dbReference type="PROSITE" id="PS50887"/>
    </source>
</evidence>
<feature type="transmembrane region" description="Helical" evidence="1">
    <location>
        <begin position="27"/>
        <end position="48"/>
    </location>
</feature>
<dbReference type="FunFam" id="3.30.70.270:FF:000001">
    <property type="entry name" value="Diguanylate cyclase domain protein"/>
    <property type="match status" value="1"/>
</dbReference>
<evidence type="ECO:0000313" key="3">
    <source>
        <dbReference type="EMBL" id="SFZ74475.1"/>
    </source>
</evidence>
<dbReference type="InterPro" id="IPR048437">
    <property type="entry name" value="MASE11"/>
</dbReference>
<accession>A0A1K2HCI0</accession>
<keyword evidence="1" id="KW-0812">Transmembrane</keyword>
<dbReference type="SMART" id="SM00267">
    <property type="entry name" value="GGDEF"/>
    <property type="match status" value="1"/>
</dbReference>
<evidence type="ECO:0000256" key="1">
    <source>
        <dbReference type="SAM" id="Phobius"/>
    </source>
</evidence>
<dbReference type="SUPFAM" id="SSF55073">
    <property type="entry name" value="Nucleotide cyclase"/>
    <property type="match status" value="1"/>
</dbReference>
<feature type="transmembrane region" description="Helical" evidence="1">
    <location>
        <begin position="162"/>
        <end position="185"/>
    </location>
</feature>
<feature type="transmembrane region" description="Helical" evidence="1">
    <location>
        <begin position="83"/>
        <end position="109"/>
    </location>
</feature>
<evidence type="ECO:0000313" key="4">
    <source>
        <dbReference type="Proteomes" id="UP000186513"/>
    </source>
</evidence>
<dbReference type="Proteomes" id="UP000186513">
    <property type="component" value="Unassembled WGS sequence"/>
</dbReference>
<dbReference type="PROSITE" id="PS50887">
    <property type="entry name" value="GGDEF"/>
    <property type="match status" value="1"/>
</dbReference>
<reference evidence="3 4" key="1">
    <citation type="submission" date="2016-11" db="EMBL/GenBank/DDBJ databases">
        <authorList>
            <person name="Jaros S."/>
            <person name="Januszkiewicz K."/>
            <person name="Wedrychowicz H."/>
        </authorList>
    </citation>
    <scope>NUCLEOTIDE SEQUENCE [LARGE SCALE GENOMIC DNA]</scope>
    <source>
        <strain evidence="3 4">DSM 18899</strain>
    </source>
</reference>
<feature type="transmembrane region" description="Helical" evidence="1">
    <location>
        <begin position="54"/>
        <end position="71"/>
    </location>
</feature>
<dbReference type="NCBIfam" id="TIGR00254">
    <property type="entry name" value="GGDEF"/>
    <property type="match status" value="1"/>
</dbReference>
<dbReference type="PANTHER" id="PTHR46663">
    <property type="entry name" value="DIGUANYLATE CYCLASE DGCT-RELATED"/>
    <property type="match status" value="1"/>
</dbReference>
<keyword evidence="1" id="KW-0472">Membrane</keyword>
<dbReference type="STRING" id="1121279.SAMN02745887_01265"/>
<feature type="transmembrane region" description="Helical" evidence="1">
    <location>
        <begin position="129"/>
        <end position="150"/>
    </location>
</feature>
<gene>
    <name evidence="3" type="ORF">SAMN02745887_01265</name>
</gene>
<dbReference type="Pfam" id="PF20969">
    <property type="entry name" value="MASE11"/>
    <property type="match status" value="1"/>
</dbReference>
<dbReference type="PANTHER" id="PTHR46663:SF2">
    <property type="entry name" value="GGDEF DOMAIN-CONTAINING PROTEIN"/>
    <property type="match status" value="1"/>
</dbReference>
<dbReference type="InterPro" id="IPR000160">
    <property type="entry name" value="GGDEF_dom"/>
</dbReference>
<organism evidence="3 4">
    <name type="scientific">Chitinimonas taiwanensis DSM 18899</name>
    <dbReference type="NCBI Taxonomy" id="1121279"/>
    <lineage>
        <taxon>Bacteria</taxon>
        <taxon>Pseudomonadati</taxon>
        <taxon>Pseudomonadota</taxon>
        <taxon>Betaproteobacteria</taxon>
        <taxon>Neisseriales</taxon>
        <taxon>Chitinibacteraceae</taxon>
        <taxon>Chitinimonas</taxon>
    </lineage>
</organism>
<dbReference type="RefSeq" id="WP_175545564.1">
    <property type="nucleotide sequence ID" value="NZ_FPKR01000004.1"/>
</dbReference>
<dbReference type="EMBL" id="FPKR01000004">
    <property type="protein sequence ID" value="SFZ74475.1"/>
    <property type="molecule type" value="Genomic_DNA"/>
</dbReference>
<dbReference type="Pfam" id="PF00990">
    <property type="entry name" value="GGDEF"/>
    <property type="match status" value="1"/>
</dbReference>
<feature type="domain" description="GGDEF" evidence="2">
    <location>
        <begin position="237"/>
        <end position="370"/>
    </location>
</feature>
<dbReference type="AlphaFoldDB" id="A0A1K2HCI0"/>
<protein>
    <submittedName>
        <fullName evidence="3">Diguanylate cyclase (GGDEF) domain-containing protein</fullName>
    </submittedName>
</protein>
<dbReference type="InterPro" id="IPR052163">
    <property type="entry name" value="DGC-Regulatory_Protein"/>
</dbReference>
<keyword evidence="4" id="KW-1185">Reference proteome</keyword>
<proteinExistence type="predicted"/>
<sequence length="374" mass="39932">MPAPAAPIPSPDSDLLAISRRRMMDRIWFGLSCLAVLALPASLARAWLTGWLPVYGLHLVLGGLVLLIYLCRARLSYRSKLCLLIGLFWSIGLAGVLSFGLLGAGIWVLVMSSFLMSVLHSPAAGTYTALATALVIVLAGIAYTHGYLQADVDANAYIRSPIAWWVLLVITSIVPFIVFQAVSAYQQTILALLQQTQAQRDQIEQLATHDALTGLPTVRLAHDRLQMALHASRRSGHGLALLFVDLDGFKAVNDRHGHAAGDAVLCGVATRLSQLIRASDTAARIGGDEFLLILAELPAPVAAMQVAQRVVEMLAQPIDFHGQVLQVGASVGIALYPEHGEDAETLRAAADAAMYAVKRSGKHGVALFSPTAPS</sequence>
<dbReference type="InterPro" id="IPR029787">
    <property type="entry name" value="Nucleotide_cyclase"/>
</dbReference>
<keyword evidence="1" id="KW-1133">Transmembrane helix</keyword>
<dbReference type="CDD" id="cd01949">
    <property type="entry name" value="GGDEF"/>
    <property type="match status" value="1"/>
</dbReference>
<dbReference type="Gene3D" id="3.30.70.270">
    <property type="match status" value="1"/>
</dbReference>